<accession>A0ACC1HVQ0</accession>
<name>A0ACC1HVQ0_9FUNG</name>
<protein>
    <submittedName>
        <fullName evidence="1">Uncharacterized protein</fullName>
    </submittedName>
</protein>
<comment type="caution">
    <text evidence="1">The sequence shown here is derived from an EMBL/GenBank/DDBJ whole genome shotgun (WGS) entry which is preliminary data.</text>
</comment>
<evidence type="ECO:0000313" key="2">
    <source>
        <dbReference type="Proteomes" id="UP001150581"/>
    </source>
</evidence>
<proteinExistence type="predicted"/>
<evidence type="ECO:0000313" key="1">
    <source>
        <dbReference type="EMBL" id="KAJ1877303.1"/>
    </source>
</evidence>
<gene>
    <name evidence="1" type="ORF">LPJ66_012136</name>
</gene>
<keyword evidence="2" id="KW-1185">Reference proteome</keyword>
<reference evidence="1" key="1">
    <citation type="submission" date="2022-07" db="EMBL/GenBank/DDBJ databases">
        <title>Phylogenomic reconstructions and comparative analyses of Kickxellomycotina fungi.</title>
        <authorList>
            <person name="Reynolds N.K."/>
            <person name="Stajich J.E."/>
            <person name="Barry K."/>
            <person name="Grigoriev I.V."/>
            <person name="Crous P."/>
            <person name="Smith M.E."/>
        </authorList>
    </citation>
    <scope>NUCLEOTIDE SEQUENCE</scope>
    <source>
        <strain evidence="1">Benny 63K</strain>
    </source>
</reference>
<feature type="non-terminal residue" evidence="1">
    <location>
        <position position="1"/>
    </location>
</feature>
<dbReference type="EMBL" id="JANBPG010004208">
    <property type="protein sequence ID" value="KAJ1877303.1"/>
    <property type="molecule type" value="Genomic_DNA"/>
</dbReference>
<organism evidence="1 2">
    <name type="scientific">Kickxella alabastrina</name>
    <dbReference type="NCBI Taxonomy" id="61397"/>
    <lineage>
        <taxon>Eukaryota</taxon>
        <taxon>Fungi</taxon>
        <taxon>Fungi incertae sedis</taxon>
        <taxon>Zoopagomycota</taxon>
        <taxon>Kickxellomycotina</taxon>
        <taxon>Kickxellomycetes</taxon>
        <taxon>Kickxellales</taxon>
        <taxon>Kickxellaceae</taxon>
        <taxon>Kickxella</taxon>
    </lineage>
</organism>
<feature type="non-terminal residue" evidence="1">
    <location>
        <position position="184"/>
    </location>
</feature>
<dbReference type="Proteomes" id="UP001150581">
    <property type="component" value="Unassembled WGS sequence"/>
</dbReference>
<sequence length="184" mass="20566">DSYFSSMSDADETVAFPMLKYLIACGYFDHADHAFKGISSTLEYLFLKLSADTVRRLEQSGIFTTNKLPKLRKLILSNVGNDNVIGIPPADAMRFAIKILDTAQFVRKISIPNYFDKSVFYTSIQSATAWTSSIRLVNMWGGASFENIVLLLKHLPALRKLNCSINGQAVDNGGYDDYFDEPVD</sequence>